<evidence type="ECO:0000256" key="1">
    <source>
        <dbReference type="SAM" id="MobiDB-lite"/>
    </source>
</evidence>
<dbReference type="EMBL" id="AACS02000005">
    <property type="protein sequence ID" value="EAU82585.2"/>
    <property type="molecule type" value="Genomic_DNA"/>
</dbReference>
<feature type="compositionally biased region" description="Polar residues" evidence="1">
    <location>
        <begin position="84"/>
        <end position="103"/>
    </location>
</feature>
<dbReference type="VEuPathDB" id="FungiDB:CC1G_12577"/>
<keyword evidence="3" id="KW-1185">Reference proteome</keyword>
<feature type="region of interest" description="Disordered" evidence="1">
    <location>
        <begin position="58"/>
        <end position="112"/>
    </location>
</feature>
<dbReference type="AlphaFoldDB" id="A8P6T8"/>
<dbReference type="GeneID" id="6015836"/>
<proteinExistence type="predicted"/>
<organism evidence="2 3">
    <name type="scientific">Coprinopsis cinerea (strain Okayama-7 / 130 / ATCC MYA-4618 / FGSC 9003)</name>
    <name type="common">Inky cap fungus</name>
    <name type="synonym">Hormographiella aspergillata</name>
    <dbReference type="NCBI Taxonomy" id="240176"/>
    <lineage>
        <taxon>Eukaryota</taxon>
        <taxon>Fungi</taxon>
        <taxon>Dikarya</taxon>
        <taxon>Basidiomycota</taxon>
        <taxon>Agaricomycotina</taxon>
        <taxon>Agaricomycetes</taxon>
        <taxon>Agaricomycetidae</taxon>
        <taxon>Agaricales</taxon>
        <taxon>Agaricineae</taxon>
        <taxon>Psathyrellaceae</taxon>
        <taxon>Coprinopsis</taxon>
    </lineage>
</organism>
<dbReference type="InParanoid" id="A8P6T8"/>
<dbReference type="KEGG" id="cci:CC1G_12577"/>
<gene>
    <name evidence="2" type="ORF">CC1G_12577</name>
</gene>
<accession>A8P6T8</accession>
<evidence type="ECO:0000313" key="3">
    <source>
        <dbReference type="Proteomes" id="UP000001861"/>
    </source>
</evidence>
<sequence length="130" mass="14001">MPSELQTIVKGAITVLVSKLEADVSTETLLILTTSRFPRSVQNGRTQLSPRLAAQSLTMLNSDPDPHDAQLRCRPSQIKDPNKPVTSRSLTGLSHRLNLTSSHPPRLPQGSLTQVGLLEARGSVSPSRGS</sequence>
<protein>
    <submittedName>
        <fullName evidence="2">Uncharacterized protein</fullName>
    </submittedName>
</protein>
<dbReference type="Proteomes" id="UP000001861">
    <property type="component" value="Unassembled WGS sequence"/>
</dbReference>
<evidence type="ECO:0000313" key="2">
    <source>
        <dbReference type="EMBL" id="EAU82585.2"/>
    </source>
</evidence>
<reference evidence="2 3" key="1">
    <citation type="journal article" date="2010" name="Proc. Natl. Acad. Sci. U.S.A.">
        <title>Insights into evolution of multicellular fungi from the assembled chromosomes of the mushroom Coprinopsis cinerea (Coprinus cinereus).</title>
        <authorList>
            <person name="Stajich J.E."/>
            <person name="Wilke S.K."/>
            <person name="Ahren D."/>
            <person name="Au C.H."/>
            <person name="Birren B.W."/>
            <person name="Borodovsky M."/>
            <person name="Burns C."/>
            <person name="Canback B."/>
            <person name="Casselton L.A."/>
            <person name="Cheng C.K."/>
            <person name="Deng J."/>
            <person name="Dietrich F.S."/>
            <person name="Fargo D.C."/>
            <person name="Farman M.L."/>
            <person name="Gathman A.C."/>
            <person name="Goldberg J."/>
            <person name="Guigo R."/>
            <person name="Hoegger P.J."/>
            <person name="Hooker J.B."/>
            <person name="Huggins A."/>
            <person name="James T.Y."/>
            <person name="Kamada T."/>
            <person name="Kilaru S."/>
            <person name="Kodira C."/>
            <person name="Kues U."/>
            <person name="Kupfer D."/>
            <person name="Kwan H.S."/>
            <person name="Lomsadze A."/>
            <person name="Li W."/>
            <person name="Lilly W.W."/>
            <person name="Ma L.J."/>
            <person name="Mackey A.J."/>
            <person name="Manning G."/>
            <person name="Martin F."/>
            <person name="Muraguchi H."/>
            <person name="Natvig D.O."/>
            <person name="Palmerini H."/>
            <person name="Ramesh M.A."/>
            <person name="Rehmeyer C.J."/>
            <person name="Roe B.A."/>
            <person name="Shenoy N."/>
            <person name="Stanke M."/>
            <person name="Ter-Hovhannisyan V."/>
            <person name="Tunlid A."/>
            <person name="Velagapudi R."/>
            <person name="Vision T.J."/>
            <person name="Zeng Q."/>
            <person name="Zolan M.E."/>
            <person name="Pukkila P.J."/>
        </authorList>
    </citation>
    <scope>NUCLEOTIDE SEQUENCE [LARGE SCALE GENOMIC DNA]</scope>
    <source>
        <strain evidence="3">Okayama-7 / 130 / ATCC MYA-4618 / FGSC 9003</strain>
    </source>
</reference>
<comment type="caution">
    <text evidence="2">The sequence shown here is derived from an EMBL/GenBank/DDBJ whole genome shotgun (WGS) entry which is preliminary data.</text>
</comment>
<dbReference type="HOGENOM" id="CLU_1938054_0_0_1"/>
<name>A8P6T8_COPC7</name>
<dbReference type="RefSeq" id="XP_001839224.2">
    <property type="nucleotide sequence ID" value="XM_001839172.2"/>
</dbReference>